<keyword evidence="3" id="KW-1185">Reference proteome</keyword>
<feature type="region of interest" description="Disordered" evidence="1">
    <location>
        <begin position="65"/>
        <end position="147"/>
    </location>
</feature>
<accession>A0A2G9S9B8</accession>
<protein>
    <submittedName>
        <fullName evidence="2">Uncharacterized protein</fullName>
    </submittedName>
</protein>
<name>A0A2G9S9B8_AQUCT</name>
<organism evidence="2 3">
    <name type="scientific">Aquarana catesbeiana</name>
    <name type="common">American bullfrog</name>
    <name type="synonym">Rana catesbeiana</name>
    <dbReference type="NCBI Taxonomy" id="8400"/>
    <lineage>
        <taxon>Eukaryota</taxon>
        <taxon>Metazoa</taxon>
        <taxon>Chordata</taxon>
        <taxon>Craniata</taxon>
        <taxon>Vertebrata</taxon>
        <taxon>Euteleostomi</taxon>
        <taxon>Amphibia</taxon>
        <taxon>Batrachia</taxon>
        <taxon>Anura</taxon>
        <taxon>Neobatrachia</taxon>
        <taxon>Ranoidea</taxon>
        <taxon>Ranidae</taxon>
        <taxon>Aquarana</taxon>
    </lineage>
</organism>
<evidence type="ECO:0000256" key="1">
    <source>
        <dbReference type="SAM" id="MobiDB-lite"/>
    </source>
</evidence>
<dbReference type="EMBL" id="KV926297">
    <property type="protein sequence ID" value="PIO36769.1"/>
    <property type="molecule type" value="Genomic_DNA"/>
</dbReference>
<evidence type="ECO:0000313" key="3">
    <source>
        <dbReference type="Proteomes" id="UP000228934"/>
    </source>
</evidence>
<evidence type="ECO:0000313" key="2">
    <source>
        <dbReference type="EMBL" id="PIO36769.1"/>
    </source>
</evidence>
<dbReference type="Proteomes" id="UP000228934">
    <property type="component" value="Unassembled WGS sequence"/>
</dbReference>
<reference evidence="3" key="1">
    <citation type="journal article" date="2017" name="Nat. Commun.">
        <title>The North American bullfrog draft genome provides insight into hormonal regulation of long noncoding RNA.</title>
        <authorList>
            <person name="Hammond S.A."/>
            <person name="Warren R.L."/>
            <person name="Vandervalk B.P."/>
            <person name="Kucuk E."/>
            <person name="Khan H."/>
            <person name="Gibb E.A."/>
            <person name="Pandoh P."/>
            <person name="Kirk H."/>
            <person name="Zhao Y."/>
            <person name="Jones M."/>
            <person name="Mungall A.J."/>
            <person name="Coope R."/>
            <person name="Pleasance S."/>
            <person name="Moore R.A."/>
            <person name="Holt R.A."/>
            <person name="Round J.M."/>
            <person name="Ohora S."/>
            <person name="Walle B.V."/>
            <person name="Veldhoen N."/>
            <person name="Helbing C.C."/>
            <person name="Birol I."/>
        </authorList>
    </citation>
    <scope>NUCLEOTIDE SEQUENCE [LARGE SCALE GENOMIC DNA]</scope>
</reference>
<feature type="compositionally biased region" description="Acidic residues" evidence="1">
    <location>
        <begin position="131"/>
        <end position="147"/>
    </location>
</feature>
<dbReference type="AlphaFoldDB" id="A0A2G9S9B8"/>
<feature type="compositionally biased region" description="Polar residues" evidence="1">
    <location>
        <begin position="68"/>
        <end position="82"/>
    </location>
</feature>
<proteinExistence type="predicted"/>
<gene>
    <name evidence="2" type="ORF">AB205_0035780</name>
</gene>
<sequence>MLSIYLLGVTSFALYKKIGLTLLFCFLTHESVFLPQKLHLKDRCANTRLMDSRISAADESWGWEDSFQPVSNPKSQIPSSFSLPEGTRPASEYNWDSEGGEKHVDLFSVASQKTNQKQDESHSSDAMGDWGGDDNWESVEADQGEIK</sequence>
<dbReference type="OrthoDB" id="447103at2759"/>